<gene>
    <name evidence="2" type="ORF">NLI96_g356</name>
</gene>
<dbReference type="SUPFAM" id="SSF48452">
    <property type="entry name" value="TPR-like"/>
    <property type="match status" value="1"/>
</dbReference>
<dbReference type="SUPFAM" id="SSF50965">
    <property type="entry name" value="Galactose oxidase, central domain"/>
    <property type="match status" value="1"/>
</dbReference>
<comment type="caution">
    <text evidence="2">The sequence shown here is derived from an EMBL/GenBank/DDBJ whole genome shotgun (WGS) entry which is preliminary data.</text>
</comment>
<dbReference type="InterPro" id="IPR011043">
    <property type="entry name" value="Gal_Oxase/kelch_b-propeller"/>
</dbReference>
<accession>A0AAD5YIK4</accession>
<dbReference type="Gene3D" id="2.120.10.80">
    <property type="entry name" value="Kelch-type beta propeller"/>
    <property type="match status" value="2"/>
</dbReference>
<dbReference type="EMBL" id="JANAWD010000005">
    <property type="protein sequence ID" value="KAJ3491942.1"/>
    <property type="molecule type" value="Genomic_DNA"/>
</dbReference>
<dbReference type="AlphaFoldDB" id="A0AAD5YIK4"/>
<dbReference type="InterPro" id="IPR019734">
    <property type="entry name" value="TPR_rpt"/>
</dbReference>
<feature type="region of interest" description="Disordered" evidence="1">
    <location>
        <begin position="35"/>
        <end position="58"/>
    </location>
</feature>
<dbReference type="PANTHER" id="PTHR46063">
    <property type="entry name" value="KELCH DOMAIN-CONTAINING PROTEIN"/>
    <property type="match status" value="1"/>
</dbReference>
<evidence type="ECO:0000256" key="1">
    <source>
        <dbReference type="SAM" id="MobiDB-lite"/>
    </source>
</evidence>
<proteinExistence type="predicted"/>
<dbReference type="InterPro" id="IPR015915">
    <property type="entry name" value="Kelch-typ_b-propeller"/>
</dbReference>
<keyword evidence="3" id="KW-1185">Reference proteome</keyword>
<evidence type="ECO:0000313" key="2">
    <source>
        <dbReference type="EMBL" id="KAJ3491942.1"/>
    </source>
</evidence>
<dbReference type="InterPro" id="IPR052588">
    <property type="entry name" value="Kelch_domain_protein"/>
</dbReference>
<organism evidence="2 3">
    <name type="scientific">Meripilus lineatus</name>
    <dbReference type="NCBI Taxonomy" id="2056292"/>
    <lineage>
        <taxon>Eukaryota</taxon>
        <taxon>Fungi</taxon>
        <taxon>Dikarya</taxon>
        <taxon>Basidiomycota</taxon>
        <taxon>Agaricomycotina</taxon>
        <taxon>Agaricomycetes</taxon>
        <taxon>Polyporales</taxon>
        <taxon>Meripilaceae</taxon>
        <taxon>Meripilus</taxon>
    </lineage>
</organism>
<dbReference type="Proteomes" id="UP001212997">
    <property type="component" value="Unassembled WGS sequence"/>
</dbReference>
<dbReference type="SMART" id="SM00028">
    <property type="entry name" value="TPR"/>
    <property type="match status" value="2"/>
</dbReference>
<sequence length="715" mass="81283">MSSLPGGQKPVEIRFDPGIDPDAVNETLRKLFGSSAEATPTEDGGLSFKFDSSDGGDTSHDILSLPLRREGDGLFERKKYDHALRKYKEALRIIVNDDFEIPLPFVGGGGIQSESYIKMECFRAMSLMGCCNEIGKCYQEMKNYKEALLWFEEVMTIALNKRLAKTEPIFGIDWIDYSILHENFMGQQVAAMASASQIFLKLGNTGAAVHRHRNALTTALLLPEDQYSPKFLREKSALQKESQDVYTLRHPDPQFLQRGLQDRELQVLGSWKKIELSKASNLTSRFSVGSFVWRSRFYVCGGTKMHLGPFYRDFHYLDLKKLDRWRALPSYPRPESVTGIFIGWRMWVHDNKAYLFNGSTLLDYFDLITEKWHQIPTTWVPSNGMSSFPFTHQMLVDFAVVYAHGKAYFFGGTHRSCNLGCALFTCLDLTTQKWQLLSGEHCPIVPQFGSPGPRRLPAMWVNGAGDRIYLMFGEADRPGATHAKQPHGQESGHGYEDFWSWGIREGTWRRERQPGNAPCPRSESSYSYVCTFLISPVFRWPRVECGLDQNPVLNKTILFGGYHPSVPTVWPEQHTMFSFSYYADTFIYDDGSTSGSPPVWKHVVTSGFPSYRAQAEMFTDPDTGKIYLFGGYTNAQFVPQRKEAIMRSFNDLWQLRLDIPGGFFEGVDLEEEARTARAGPWQRCYNCGNTGPWKKCGDILQVLVEAKYSSVIRSV</sequence>
<evidence type="ECO:0000313" key="3">
    <source>
        <dbReference type="Proteomes" id="UP001212997"/>
    </source>
</evidence>
<dbReference type="PANTHER" id="PTHR46063:SF1">
    <property type="entry name" value="KELCH DOMAIN-CONTAINING PROTEIN 4"/>
    <property type="match status" value="1"/>
</dbReference>
<dbReference type="InterPro" id="IPR011990">
    <property type="entry name" value="TPR-like_helical_dom_sf"/>
</dbReference>
<name>A0AAD5YIK4_9APHY</name>
<dbReference type="Gene3D" id="1.25.40.10">
    <property type="entry name" value="Tetratricopeptide repeat domain"/>
    <property type="match status" value="1"/>
</dbReference>
<protein>
    <submittedName>
        <fullName evidence="2">Uncharacterized protein</fullName>
    </submittedName>
</protein>
<reference evidence="2" key="1">
    <citation type="submission" date="2022-07" db="EMBL/GenBank/DDBJ databases">
        <title>Genome Sequence of Physisporinus lineatus.</title>
        <authorList>
            <person name="Buettner E."/>
        </authorList>
    </citation>
    <scope>NUCLEOTIDE SEQUENCE</scope>
    <source>
        <strain evidence="2">VT162</strain>
    </source>
</reference>